<keyword evidence="3" id="KW-1185">Reference proteome</keyword>
<keyword evidence="1" id="KW-0472">Membrane</keyword>
<reference evidence="2" key="1">
    <citation type="submission" date="2023-05" db="EMBL/GenBank/DDBJ databases">
        <title>Nepenthes gracilis genome sequencing.</title>
        <authorList>
            <person name="Fukushima K."/>
        </authorList>
    </citation>
    <scope>NUCLEOTIDE SEQUENCE</scope>
    <source>
        <strain evidence="2">SING2019-196</strain>
    </source>
</reference>
<evidence type="ECO:0000313" key="2">
    <source>
        <dbReference type="EMBL" id="GMH04977.1"/>
    </source>
</evidence>
<comment type="caution">
    <text evidence="2">The sequence shown here is derived from an EMBL/GenBank/DDBJ whole genome shotgun (WGS) entry which is preliminary data.</text>
</comment>
<evidence type="ECO:0000256" key="1">
    <source>
        <dbReference type="SAM" id="Phobius"/>
    </source>
</evidence>
<gene>
    <name evidence="2" type="ORF">Nepgr_006817</name>
</gene>
<name>A0AAD3XHP2_NEPGR</name>
<accession>A0AAD3XHP2</accession>
<dbReference type="AlphaFoldDB" id="A0AAD3XHP2"/>
<evidence type="ECO:0000313" key="3">
    <source>
        <dbReference type="Proteomes" id="UP001279734"/>
    </source>
</evidence>
<dbReference type="Proteomes" id="UP001279734">
    <property type="component" value="Unassembled WGS sequence"/>
</dbReference>
<organism evidence="2 3">
    <name type="scientific">Nepenthes gracilis</name>
    <name type="common">Slender pitcher plant</name>
    <dbReference type="NCBI Taxonomy" id="150966"/>
    <lineage>
        <taxon>Eukaryota</taxon>
        <taxon>Viridiplantae</taxon>
        <taxon>Streptophyta</taxon>
        <taxon>Embryophyta</taxon>
        <taxon>Tracheophyta</taxon>
        <taxon>Spermatophyta</taxon>
        <taxon>Magnoliopsida</taxon>
        <taxon>eudicotyledons</taxon>
        <taxon>Gunneridae</taxon>
        <taxon>Pentapetalae</taxon>
        <taxon>Caryophyllales</taxon>
        <taxon>Nepenthaceae</taxon>
        <taxon>Nepenthes</taxon>
    </lineage>
</organism>
<sequence>MAPPTSRQKEPSRLKGGKTLGFLFNIEIIDTCIGCLAVVPVFFPLLMLKHCPLGDMQSDAAVPNGYAAVAGGFGSLPAVAITWSCHCRLLGPSEDTWVWTAVVDFLTLSWVFLPDVVYGGVGLTAGICDIRLDHNLSRIVAKLGLVPPNLLRLRCISVWLIWGRGGCWRRFCLCGCAYSLSRLAALRISLLATR</sequence>
<feature type="transmembrane region" description="Helical" evidence="1">
    <location>
        <begin position="20"/>
        <end position="46"/>
    </location>
</feature>
<keyword evidence="1" id="KW-1133">Transmembrane helix</keyword>
<dbReference type="EMBL" id="BSYO01000005">
    <property type="protein sequence ID" value="GMH04977.1"/>
    <property type="molecule type" value="Genomic_DNA"/>
</dbReference>
<proteinExistence type="predicted"/>
<protein>
    <submittedName>
        <fullName evidence="2">Uncharacterized protein</fullName>
    </submittedName>
</protein>
<keyword evidence="1" id="KW-0812">Transmembrane</keyword>